<dbReference type="AlphaFoldDB" id="A0AAN7SRH1"/>
<dbReference type="InterPro" id="IPR029058">
    <property type="entry name" value="AB_hydrolase_fold"/>
</dbReference>
<keyword evidence="6" id="KW-0732">Signal</keyword>
<gene>
    <name evidence="8" type="ORF">RN001_008751</name>
</gene>
<keyword evidence="5" id="KW-0325">Glycoprotein</keyword>
<feature type="signal peptide" evidence="6">
    <location>
        <begin position="1"/>
        <end position="20"/>
    </location>
</feature>
<protein>
    <recommendedName>
        <fullName evidence="6">Carboxylic ester hydrolase</fullName>
        <ecNumber evidence="6">3.1.1.-</ecNumber>
    </recommendedName>
</protein>
<dbReference type="EC" id="3.1.1.-" evidence="6"/>
<dbReference type="PANTHER" id="PTHR43142">
    <property type="entry name" value="CARBOXYLIC ESTER HYDROLASE"/>
    <property type="match status" value="1"/>
</dbReference>
<proteinExistence type="inferred from homology"/>
<dbReference type="PROSITE" id="PS00122">
    <property type="entry name" value="CARBOXYLESTERASE_B_1"/>
    <property type="match status" value="1"/>
</dbReference>
<keyword evidence="2" id="KW-0719">Serine esterase</keyword>
<evidence type="ECO:0000256" key="3">
    <source>
        <dbReference type="ARBA" id="ARBA00022801"/>
    </source>
</evidence>
<dbReference type="Gene3D" id="3.40.50.1820">
    <property type="entry name" value="alpha/beta hydrolase"/>
    <property type="match status" value="1"/>
</dbReference>
<dbReference type="InterPro" id="IPR019826">
    <property type="entry name" value="Carboxylesterase_B_AS"/>
</dbReference>
<sequence length="553" mass="62195">MATHLNVTLVFLILIQNVKLNQNLPEVTISQGTLRGIIGKTIQGRSILEFRGIPYAEPPIGEKRFKASVPLKSWHGVLDATKDHNPCPQDDEMFRLLRIHGNEDCLFLNVYTPKISNDELLPVIAFIHGGGFMSNNANPSLFGPNILLDKDVILVTINYRLGALGFLSTEDDVVPGNNGLKDQSLALHWIKNNIKSFGGNPSKITIFGQSAGGANLIFAGISSSGITPAGWSLAPKGSGIRNAKRLANYLSCPTTSNTEMVKCLKKVSAKDIIIQSNRFLEFNYDPGIPFKPTIEHSHQDAFITQHPLEIIKQGKMANVPFMTGVTSDDGAMKSAAIYNDSSLVERLNNNFNKYLPMVLNYDHLYINQSTDKYTNTIKKFYLNDKGFDNSAKSALTDMVTDALFFYPARSVSVLHAKHSKKPVYFYLFEYRGSTSTSTYFGDRQHDYGVAHSDDIIYLLSSDIVIFNPNEEDKKMIELMTTLWYNFATTGNPTSNVDDIKSKHWQPVTTDNLEYYSIKNYDKVSMKKNLFEKRFQFWKNLNVFNEAEKIKIEL</sequence>
<evidence type="ECO:0000256" key="6">
    <source>
        <dbReference type="RuleBase" id="RU361235"/>
    </source>
</evidence>
<evidence type="ECO:0000259" key="7">
    <source>
        <dbReference type="Pfam" id="PF00135"/>
    </source>
</evidence>
<dbReference type="EMBL" id="JARPUR010000003">
    <property type="protein sequence ID" value="KAK4880605.1"/>
    <property type="molecule type" value="Genomic_DNA"/>
</dbReference>
<reference evidence="9" key="1">
    <citation type="submission" date="2023-01" db="EMBL/GenBank/DDBJ databases">
        <title>Key to firefly adult light organ development and bioluminescence: homeobox transcription factors regulate luciferase expression and transportation to peroxisome.</title>
        <authorList>
            <person name="Fu X."/>
        </authorList>
    </citation>
    <scope>NUCLEOTIDE SEQUENCE [LARGE SCALE GENOMIC DNA]</scope>
</reference>
<dbReference type="SUPFAM" id="SSF53474">
    <property type="entry name" value="alpha/beta-Hydrolases"/>
    <property type="match status" value="1"/>
</dbReference>
<dbReference type="InterPro" id="IPR019819">
    <property type="entry name" value="Carboxylesterase_B_CS"/>
</dbReference>
<dbReference type="PANTHER" id="PTHR43142:SF1">
    <property type="entry name" value="CARBOXYLIC ESTER HYDROLASE"/>
    <property type="match status" value="1"/>
</dbReference>
<evidence type="ECO:0000256" key="5">
    <source>
        <dbReference type="ARBA" id="ARBA00023180"/>
    </source>
</evidence>
<dbReference type="PROSITE" id="PS00941">
    <property type="entry name" value="CARBOXYLESTERASE_B_2"/>
    <property type="match status" value="1"/>
</dbReference>
<dbReference type="Pfam" id="PF00135">
    <property type="entry name" value="COesterase"/>
    <property type="match status" value="1"/>
</dbReference>
<comment type="caution">
    <text evidence="8">The sequence shown here is derived from an EMBL/GenBank/DDBJ whole genome shotgun (WGS) entry which is preliminary data.</text>
</comment>
<accession>A0AAN7SRH1</accession>
<evidence type="ECO:0000313" key="9">
    <source>
        <dbReference type="Proteomes" id="UP001353858"/>
    </source>
</evidence>
<evidence type="ECO:0000313" key="8">
    <source>
        <dbReference type="EMBL" id="KAK4880605.1"/>
    </source>
</evidence>
<evidence type="ECO:0000256" key="4">
    <source>
        <dbReference type="ARBA" id="ARBA00023157"/>
    </source>
</evidence>
<dbReference type="InterPro" id="IPR002018">
    <property type="entry name" value="CarbesteraseB"/>
</dbReference>
<keyword evidence="4" id="KW-1015">Disulfide bond</keyword>
<keyword evidence="9" id="KW-1185">Reference proteome</keyword>
<keyword evidence="3 6" id="KW-0378">Hydrolase</keyword>
<organism evidence="8 9">
    <name type="scientific">Aquatica leii</name>
    <dbReference type="NCBI Taxonomy" id="1421715"/>
    <lineage>
        <taxon>Eukaryota</taxon>
        <taxon>Metazoa</taxon>
        <taxon>Ecdysozoa</taxon>
        <taxon>Arthropoda</taxon>
        <taxon>Hexapoda</taxon>
        <taxon>Insecta</taxon>
        <taxon>Pterygota</taxon>
        <taxon>Neoptera</taxon>
        <taxon>Endopterygota</taxon>
        <taxon>Coleoptera</taxon>
        <taxon>Polyphaga</taxon>
        <taxon>Elateriformia</taxon>
        <taxon>Elateroidea</taxon>
        <taxon>Lampyridae</taxon>
        <taxon>Luciolinae</taxon>
        <taxon>Aquatica</taxon>
    </lineage>
</organism>
<comment type="similarity">
    <text evidence="1 6">Belongs to the type-B carboxylesterase/lipase family.</text>
</comment>
<feature type="domain" description="Carboxylesterase type B" evidence="7">
    <location>
        <begin position="25"/>
        <end position="537"/>
    </location>
</feature>
<dbReference type="Proteomes" id="UP001353858">
    <property type="component" value="Unassembled WGS sequence"/>
</dbReference>
<evidence type="ECO:0000256" key="1">
    <source>
        <dbReference type="ARBA" id="ARBA00005964"/>
    </source>
</evidence>
<feature type="chain" id="PRO_5042662640" description="Carboxylic ester hydrolase" evidence="6">
    <location>
        <begin position="21"/>
        <end position="553"/>
    </location>
</feature>
<dbReference type="GO" id="GO:0052689">
    <property type="term" value="F:carboxylic ester hydrolase activity"/>
    <property type="evidence" value="ECO:0007669"/>
    <property type="project" value="UniProtKB-KW"/>
</dbReference>
<evidence type="ECO:0000256" key="2">
    <source>
        <dbReference type="ARBA" id="ARBA00022487"/>
    </source>
</evidence>
<name>A0AAN7SRH1_9COLE</name>